<evidence type="ECO:0000313" key="1">
    <source>
        <dbReference type="EMBL" id="QKF94861.1"/>
    </source>
</evidence>
<dbReference type="EMBL" id="MT418680">
    <property type="protein sequence ID" value="QKF94861.1"/>
    <property type="molecule type" value="Genomic_DNA"/>
</dbReference>
<organism evidence="1 2">
    <name type="scientific">Fadolivirus FV1/VV64</name>
    <dbReference type="NCBI Taxonomy" id="3070911"/>
    <lineage>
        <taxon>Viruses</taxon>
        <taxon>Varidnaviria</taxon>
        <taxon>Bamfordvirae</taxon>
        <taxon>Nucleocytoviricota</taxon>
        <taxon>Megaviricetes</taxon>
        <taxon>Imitervirales</taxon>
        <taxon>Mimiviridae</taxon>
        <taxon>Klosneuvirinae</taxon>
        <taxon>Fadolivirus</taxon>
        <taxon>Fadolivirus algeromassiliense</taxon>
    </lineage>
</organism>
<name>A0A7D3R268_9VIRU</name>
<keyword evidence="2" id="KW-1185">Reference proteome</keyword>
<gene>
    <name evidence="1" type="ORF">Fadolivirus_1_1403</name>
</gene>
<reference evidence="1 2" key="1">
    <citation type="submission" date="2020-04" db="EMBL/GenBank/DDBJ databases">
        <title>Advantages and limits of metagenomic assembly and binning of a giant virus.</title>
        <authorList>
            <person name="Schulz F."/>
            <person name="Andreani J."/>
            <person name="Francis R."/>
            <person name="Boudjemaa H."/>
            <person name="Bou Khalil J.Y."/>
            <person name="Lee J."/>
            <person name="La Scola B."/>
            <person name="Woyke T."/>
        </authorList>
    </citation>
    <scope>NUCLEOTIDE SEQUENCE [LARGE SCALE GENOMIC DNA]</scope>
    <source>
        <strain evidence="1 2">FV1/VV64</strain>
    </source>
</reference>
<sequence>MSTDNLCDGSLFSEAVSCHILTNMLNGMNQSVDLFKGETAIRYHAFGSKRTDFILSINNEIRVAVEVKRVDSFNGMNQINQTFVNSILDNANEKSLQSNVNVLDCDAWDTQILHILTSSSEIMPFISNWFNSVDVCGFSWVFVTVIGGSNNKIF</sequence>
<protein>
    <submittedName>
        <fullName evidence="1">Uncharacterized protein</fullName>
    </submittedName>
</protein>
<accession>A0A7D3R268</accession>
<proteinExistence type="predicted"/>
<evidence type="ECO:0000313" key="2">
    <source>
        <dbReference type="Proteomes" id="UP001162001"/>
    </source>
</evidence>
<dbReference type="Proteomes" id="UP001162001">
    <property type="component" value="Segment"/>
</dbReference>